<sequence>MTTIQQRPICIETTDIQQLAQQGRTRALSARQTCEASNPKQTSNMGSMLNDCSSAIIAGGKTATPTKPPVVAGGKPAQPPVIAGSLPAPIKPPVIAGGLPAPTNPPVATC</sequence>
<dbReference type="EMBL" id="CP072801">
    <property type="protein sequence ID" value="QTR46799.1"/>
    <property type="molecule type" value="Genomic_DNA"/>
</dbReference>
<gene>
    <name evidence="1" type="ORF">J9253_02280</name>
</gene>
<dbReference type="RefSeq" id="WP_210223121.1">
    <property type="nucleotide sequence ID" value="NZ_CP072801.1"/>
</dbReference>
<dbReference type="Proteomes" id="UP000672039">
    <property type="component" value="Chromosome"/>
</dbReference>
<accession>A0ABX7WYV1</accession>
<evidence type="ECO:0000313" key="1">
    <source>
        <dbReference type="EMBL" id="QTR46799.1"/>
    </source>
</evidence>
<name>A0ABX7WYV1_9GAMM</name>
<protein>
    <submittedName>
        <fullName evidence="1">Uncharacterized protein</fullName>
    </submittedName>
</protein>
<evidence type="ECO:0000313" key="2">
    <source>
        <dbReference type="Proteomes" id="UP000672039"/>
    </source>
</evidence>
<proteinExistence type="predicted"/>
<reference evidence="1 2" key="1">
    <citation type="submission" date="2021-04" db="EMBL/GenBank/DDBJ databases">
        <title>Genomics, taxonomy and metabolism of representatives of sulfur bacteria of the genus Thiothrix: Thiothrix fructosivorans QT, Thiothrix unzii A1T and three new species, Thiothrix subterranea sp. nov., Thiothrix litoralis sp. nov. and 'Candidatus Thiothrix anitrata' sp. nov.</title>
        <authorList>
            <person name="Ravin N.V."/>
            <person name="Smolyakov D."/>
            <person name="Rudenko T.S."/>
            <person name="Mardanov A.V."/>
            <person name="Beletsky A.V."/>
            <person name="Markov N.D."/>
            <person name="Fomenkov A.I."/>
            <person name="Roberts R.J."/>
            <person name="Karnachuk O.V."/>
            <person name="Novikov A."/>
            <person name="Grabovich M.Y."/>
        </authorList>
    </citation>
    <scope>NUCLEOTIDE SEQUENCE [LARGE SCALE GENOMIC DNA]</scope>
    <source>
        <strain evidence="1 2">AS</strain>
    </source>
</reference>
<organism evidence="1 2">
    <name type="scientific">Thiothrix litoralis</name>
    <dbReference type="NCBI Taxonomy" id="2891210"/>
    <lineage>
        <taxon>Bacteria</taxon>
        <taxon>Pseudomonadati</taxon>
        <taxon>Pseudomonadota</taxon>
        <taxon>Gammaproteobacteria</taxon>
        <taxon>Thiotrichales</taxon>
        <taxon>Thiotrichaceae</taxon>
        <taxon>Thiothrix</taxon>
    </lineage>
</organism>
<keyword evidence="2" id="KW-1185">Reference proteome</keyword>